<keyword evidence="3" id="KW-1185">Reference proteome</keyword>
<organism evidence="2 3">
    <name type="scientific">Gemmobacter lutimaris</name>
    <dbReference type="NCBI Taxonomy" id="2306023"/>
    <lineage>
        <taxon>Bacteria</taxon>
        <taxon>Pseudomonadati</taxon>
        <taxon>Pseudomonadota</taxon>
        <taxon>Alphaproteobacteria</taxon>
        <taxon>Rhodobacterales</taxon>
        <taxon>Paracoccaceae</taxon>
        <taxon>Gemmobacter</taxon>
    </lineage>
</organism>
<evidence type="ECO:0000256" key="1">
    <source>
        <dbReference type="SAM" id="SignalP"/>
    </source>
</evidence>
<sequence length="214" mass="21615">MPQKLQQELQWGRCFPALALVAFCTPASAGSILERVLADIAADAPVAGQTDVMMNIAEVVNPATDPSILNRIDGSTTLVSGDLMLPAAIGYNTAASTTADLVWREIDTQTIASSNTGTIEVAKILPIAPVAVPEDIGQAGTAAATGAAQPGGYAVLLGNLAVATTTVIGSISLRTENIANSGATVVQQATSSIGTINSGGITLKITQDSEGVAQ</sequence>
<name>A0A398BRT1_9RHOB</name>
<evidence type="ECO:0000313" key="2">
    <source>
        <dbReference type="EMBL" id="RID89886.1"/>
    </source>
</evidence>
<comment type="caution">
    <text evidence="2">The sequence shown here is derived from an EMBL/GenBank/DDBJ whole genome shotgun (WGS) entry which is preliminary data.</text>
</comment>
<dbReference type="RefSeq" id="WP_119136669.1">
    <property type="nucleotide sequence ID" value="NZ_QXXQ01000021.1"/>
</dbReference>
<feature type="chain" id="PRO_5017457532" evidence="1">
    <location>
        <begin position="30"/>
        <end position="214"/>
    </location>
</feature>
<feature type="signal peptide" evidence="1">
    <location>
        <begin position="1"/>
        <end position="29"/>
    </location>
</feature>
<evidence type="ECO:0000313" key="3">
    <source>
        <dbReference type="Proteomes" id="UP000266649"/>
    </source>
</evidence>
<proteinExistence type="predicted"/>
<protein>
    <submittedName>
        <fullName evidence="2">Uncharacterized protein</fullName>
    </submittedName>
</protein>
<dbReference type="EMBL" id="QXXQ01000021">
    <property type="protein sequence ID" value="RID89886.1"/>
    <property type="molecule type" value="Genomic_DNA"/>
</dbReference>
<dbReference type="AlphaFoldDB" id="A0A398BRT1"/>
<accession>A0A398BRT1</accession>
<gene>
    <name evidence="2" type="ORF">D2N39_20650</name>
</gene>
<keyword evidence="1" id="KW-0732">Signal</keyword>
<reference evidence="2 3" key="1">
    <citation type="submission" date="2018-09" db="EMBL/GenBank/DDBJ databases">
        <title>Gemmobacter lutimaris sp. nov., a marine bacterium isolated from tidal flat.</title>
        <authorList>
            <person name="Lee D.W."/>
            <person name="Yoo Y."/>
            <person name="Kim J.-J."/>
            <person name="Kim B.S."/>
        </authorList>
    </citation>
    <scope>NUCLEOTIDE SEQUENCE [LARGE SCALE GENOMIC DNA]</scope>
    <source>
        <strain evidence="2 3">YJ-T1-11</strain>
    </source>
</reference>
<dbReference type="Proteomes" id="UP000266649">
    <property type="component" value="Unassembled WGS sequence"/>
</dbReference>